<dbReference type="GO" id="GO:0016787">
    <property type="term" value="F:hydrolase activity"/>
    <property type="evidence" value="ECO:0007669"/>
    <property type="project" value="UniProtKB-KW"/>
</dbReference>
<dbReference type="EMBL" id="JAMQJY010000003">
    <property type="protein sequence ID" value="MCM2677336.1"/>
    <property type="molecule type" value="Genomic_DNA"/>
</dbReference>
<dbReference type="CDD" id="cd04506">
    <property type="entry name" value="SGNH_hydrolase_YpmR_like"/>
    <property type="match status" value="1"/>
</dbReference>
<evidence type="ECO:0000313" key="3">
    <source>
        <dbReference type="EMBL" id="MCM2677336.1"/>
    </source>
</evidence>
<feature type="compositionally biased region" description="Acidic residues" evidence="1">
    <location>
        <begin position="40"/>
        <end position="69"/>
    </location>
</feature>
<dbReference type="InterPro" id="IPR036514">
    <property type="entry name" value="SGNH_hydro_sf"/>
</dbReference>
<dbReference type="PANTHER" id="PTHR30383:SF27">
    <property type="entry name" value="SPORE GERMINATION LIPASE LIPC"/>
    <property type="match status" value="1"/>
</dbReference>
<organism evidence="3 4">
    <name type="scientific">Alkalicoccobacillus plakortidis</name>
    <dbReference type="NCBI Taxonomy" id="444060"/>
    <lineage>
        <taxon>Bacteria</taxon>
        <taxon>Bacillati</taxon>
        <taxon>Bacillota</taxon>
        <taxon>Bacilli</taxon>
        <taxon>Bacillales</taxon>
        <taxon>Bacillaceae</taxon>
        <taxon>Alkalicoccobacillus</taxon>
    </lineage>
</organism>
<dbReference type="SUPFAM" id="SSF52266">
    <property type="entry name" value="SGNH hydrolase"/>
    <property type="match status" value="1"/>
</dbReference>
<name>A0ABT0XN62_9BACI</name>
<accession>A0ABT0XN62</accession>
<proteinExistence type="predicted"/>
<sequence length="303" mass="34364">MKKKLIILSLILILAIGIGIYINTSTQSKPSFQEVTIVDTEELDENEEVDPSEEEEEPEVPEDEVEEEPQQGPLSDFIVRAAQNTINFFSNRETKITAIGDSLTQGIGAVNEEGGYVGILDRSINQSEQVVTVNNFGKRGNRSGQMLERLSLPEVEDSIKESDIVLVTIGANDIMRVLRENITDLNLDPFYEERDLYEERLNEITDTIFELNPNADIYLLGIYNPYLQYFGDVEELGVILEDWNETTEQLAEEDDQIFYVPTEDLFSDDTEGSLLAEDRFHPNDAGYKLMAQRVLDYLSEDEG</sequence>
<keyword evidence="3" id="KW-0378">Hydrolase</keyword>
<dbReference type="InterPro" id="IPR013830">
    <property type="entry name" value="SGNH_hydro"/>
</dbReference>
<evidence type="ECO:0000313" key="4">
    <source>
        <dbReference type="Proteomes" id="UP001203665"/>
    </source>
</evidence>
<feature type="domain" description="SGNH hydrolase-type esterase" evidence="2">
    <location>
        <begin position="98"/>
        <end position="289"/>
    </location>
</feature>
<evidence type="ECO:0000256" key="1">
    <source>
        <dbReference type="SAM" id="MobiDB-lite"/>
    </source>
</evidence>
<evidence type="ECO:0000259" key="2">
    <source>
        <dbReference type="Pfam" id="PF13472"/>
    </source>
</evidence>
<gene>
    <name evidence="3" type="ORF">NDM98_19100</name>
</gene>
<dbReference type="Gene3D" id="3.40.50.1110">
    <property type="entry name" value="SGNH hydrolase"/>
    <property type="match status" value="1"/>
</dbReference>
<feature type="region of interest" description="Disordered" evidence="1">
    <location>
        <begin position="40"/>
        <end position="71"/>
    </location>
</feature>
<dbReference type="RefSeq" id="WP_251611011.1">
    <property type="nucleotide sequence ID" value="NZ_JAMQJY010000003.1"/>
</dbReference>
<keyword evidence="4" id="KW-1185">Reference proteome</keyword>
<protein>
    <submittedName>
        <fullName evidence="3">SGNH/GDSL hydrolase family protein</fullName>
    </submittedName>
</protein>
<reference evidence="3" key="1">
    <citation type="submission" date="2022-06" db="EMBL/GenBank/DDBJ databases">
        <title>Alkalicoccobacillus porphyridii sp. nov., isolated from a marine red alga, Porphyridium purpureum and reclassification of Shouchella plakortidis and Shouchella gibsonii as Alkalicoccobacillus plakortidis comb. nov. and Alkalicoccobacillus gibsonii comb. nov.</title>
        <authorList>
            <person name="Kim K.H."/>
            <person name="Lee J.K."/>
            <person name="Han D.M."/>
            <person name="Baek J.H."/>
            <person name="Jeon C.O."/>
        </authorList>
    </citation>
    <scope>NUCLEOTIDE SEQUENCE</scope>
    <source>
        <strain evidence="3">DSM 19153</strain>
    </source>
</reference>
<dbReference type="Pfam" id="PF13472">
    <property type="entry name" value="Lipase_GDSL_2"/>
    <property type="match status" value="1"/>
</dbReference>
<dbReference type="PANTHER" id="PTHR30383">
    <property type="entry name" value="THIOESTERASE 1/PROTEASE 1/LYSOPHOSPHOLIPASE L1"/>
    <property type="match status" value="1"/>
</dbReference>
<dbReference type="Proteomes" id="UP001203665">
    <property type="component" value="Unassembled WGS sequence"/>
</dbReference>
<dbReference type="InterPro" id="IPR051532">
    <property type="entry name" value="Ester_Hydrolysis_Enzymes"/>
</dbReference>
<comment type="caution">
    <text evidence="3">The sequence shown here is derived from an EMBL/GenBank/DDBJ whole genome shotgun (WGS) entry which is preliminary data.</text>
</comment>